<accession>A0ABQ2KXN6</accession>
<keyword evidence="3" id="KW-1185">Reference proteome</keyword>
<evidence type="ECO:0000313" key="2">
    <source>
        <dbReference type="EMBL" id="GGN96374.1"/>
    </source>
</evidence>
<evidence type="ECO:0000313" key="3">
    <source>
        <dbReference type="Proteomes" id="UP000606653"/>
    </source>
</evidence>
<keyword evidence="1" id="KW-0812">Transmembrane</keyword>
<keyword evidence="1" id="KW-0472">Membrane</keyword>
<feature type="transmembrane region" description="Helical" evidence="1">
    <location>
        <begin position="6"/>
        <end position="25"/>
    </location>
</feature>
<organism evidence="2 3">
    <name type="scientific">Saccharibacillus kuerlensis</name>
    <dbReference type="NCBI Taxonomy" id="459527"/>
    <lineage>
        <taxon>Bacteria</taxon>
        <taxon>Bacillati</taxon>
        <taxon>Bacillota</taxon>
        <taxon>Bacilli</taxon>
        <taxon>Bacillales</taxon>
        <taxon>Paenibacillaceae</taxon>
        <taxon>Saccharibacillus</taxon>
    </lineage>
</organism>
<protein>
    <submittedName>
        <fullName evidence="2">Uncharacterized protein</fullName>
    </submittedName>
</protein>
<comment type="caution">
    <text evidence="2">The sequence shown here is derived from an EMBL/GenBank/DDBJ whole genome shotgun (WGS) entry which is preliminary data.</text>
</comment>
<evidence type="ECO:0000256" key="1">
    <source>
        <dbReference type="SAM" id="Phobius"/>
    </source>
</evidence>
<dbReference type="RefSeq" id="WP_018975650.1">
    <property type="nucleotide sequence ID" value="NZ_BMLN01000003.1"/>
</dbReference>
<dbReference type="EMBL" id="BMLN01000003">
    <property type="protein sequence ID" value="GGN96374.1"/>
    <property type="molecule type" value="Genomic_DNA"/>
</dbReference>
<name>A0ABQ2KXN6_9BACL</name>
<dbReference type="Proteomes" id="UP000606653">
    <property type="component" value="Unassembled WGS sequence"/>
</dbReference>
<proteinExistence type="predicted"/>
<sequence>MRESNQLKWLKIAGWLFIPYIMILFTFKKMGVARRTVGIIWAVFVLFATIASQSETPTANVATTETPITPAVAKTEASTQVKEPAVKEPAAVLEPAAEPATEPASTADWKSEIDKIASSNGSPTEKSDAAEALAKHYKSDAAESKEFETYIIDEFESGKYLTGLSDPKYALANIFKASVIENQNVNKPIGDFAFDFYQNSKYVYRGVDAPDSDAVKSNEEQMNKALAKINPSAAKTKTETDPQVTDIPGTLGMTTEEFRTAFNNRVDQLGASITIDNLEVKEGEVQDVFQYMFTEDLAMTGTVNKADGSVRDVLLLTQGKTEESSSNFLIIMGLLMMTTNPDAESNFAQTVSNELGLFDDGVNFSTIDNTTVQAGVKYHIQGSPQIGLMFSAGDPNDN</sequence>
<reference evidence="3" key="1">
    <citation type="journal article" date="2019" name="Int. J. Syst. Evol. Microbiol.">
        <title>The Global Catalogue of Microorganisms (GCM) 10K type strain sequencing project: providing services to taxonomists for standard genome sequencing and annotation.</title>
        <authorList>
            <consortium name="The Broad Institute Genomics Platform"/>
            <consortium name="The Broad Institute Genome Sequencing Center for Infectious Disease"/>
            <person name="Wu L."/>
            <person name="Ma J."/>
        </authorList>
    </citation>
    <scope>NUCLEOTIDE SEQUENCE [LARGE SCALE GENOMIC DNA]</scope>
    <source>
        <strain evidence="3">CGMCC 1.6964</strain>
    </source>
</reference>
<keyword evidence="1" id="KW-1133">Transmembrane helix</keyword>
<gene>
    <name evidence="2" type="ORF">GCM10010969_13360</name>
</gene>